<organism evidence="4 5">
    <name type="scientific">Digitaria exilis</name>
    <dbReference type="NCBI Taxonomy" id="1010633"/>
    <lineage>
        <taxon>Eukaryota</taxon>
        <taxon>Viridiplantae</taxon>
        <taxon>Streptophyta</taxon>
        <taxon>Embryophyta</taxon>
        <taxon>Tracheophyta</taxon>
        <taxon>Spermatophyta</taxon>
        <taxon>Magnoliopsida</taxon>
        <taxon>Liliopsida</taxon>
        <taxon>Poales</taxon>
        <taxon>Poaceae</taxon>
        <taxon>PACMAD clade</taxon>
        <taxon>Panicoideae</taxon>
        <taxon>Panicodae</taxon>
        <taxon>Paniceae</taxon>
        <taxon>Anthephorinae</taxon>
        <taxon>Digitaria</taxon>
    </lineage>
</organism>
<keyword evidence="3" id="KW-0722">Serine protease inhibitor</keyword>
<dbReference type="Proteomes" id="UP000636709">
    <property type="component" value="Unassembled WGS sequence"/>
</dbReference>
<keyword evidence="5" id="KW-1185">Reference proteome</keyword>
<gene>
    <name evidence="4" type="ORF">HU200_000127</name>
</gene>
<dbReference type="InterPro" id="IPR000864">
    <property type="entry name" value="Prot_inh_pot1"/>
</dbReference>
<evidence type="ECO:0000256" key="2">
    <source>
        <dbReference type="ARBA" id="ARBA00022690"/>
    </source>
</evidence>
<evidence type="ECO:0000313" key="5">
    <source>
        <dbReference type="Proteomes" id="UP000636709"/>
    </source>
</evidence>
<keyword evidence="2" id="KW-0646">Protease inhibitor</keyword>
<proteinExistence type="inferred from homology"/>
<dbReference type="GO" id="GO:0004867">
    <property type="term" value="F:serine-type endopeptidase inhibitor activity"/>
    <property type="evidence" value="ECO:0007669"/>
    <property type="project" value="UniProtKB-KW"/>
</dbReference>
<comment type="similarity">
    <text evidence="1">Belongs to the protease inhibitor I13 (potato type I serine protease inhibitor) family.</text>
</comment>
<sequence>MPILRRSDPASSSLPKPHSLLEEPLGWVCQNNNPSHPNCPGNKFSWPELVGNNGNEAKAVVQRENPYIDSVVYAPQDAIVAENYCCNRVRLIMNCDDGCDYENARVFQVPIVG</sequence>
<dbReference type="Pfam" id="PF00280">
    <property type="entry name" value="potato_inhibit"/>
    <property type="match status" value="1"/>
</dbReference>
<dbReference type="GO" id="GO:0009611">
    <property type="term" value="P:response to wounding"/>
    <property type="evidence" value="ECO:0007669"/>
    <property type="project" value="InterPro"/>
</dbReference>
<dbReference type="EMBL" id="JACEFO010000036">
    <property type="protein sequence ID" value="KAF8783698.1"/>
    <property type="molecule type" value="Genomic_DNA"/>
</dbReference>
<reference evidence="4" key="1">
    <citation type="submission" date="2020-07" db="EMBL/GenBank/DDBJ databases">
        <title>Genome sequence and genetic diversity analysis of an under-domesticated orphan crop, white fonio (Digitaria exilis).</title>
        <authorList>
            <person name="Bennetzen J.L."/>
            <person name="Chen S."/>
            <person name="Ma X."/>
            <person name="Wang X."/>
            <person name="Yssel A.E.J."/>
            <person name="Chaluvadi S.R."/>
            <person name="Johnson M."/>
            <person name="Gangashetty P."/>
            <person name="Hamidou F."/>
            <person name="Sanogo M.D."/>
            <person name="Zwaenepoel A."/>
            <person name="Wallace J."/>
            <person name="Van De Peer Y."/>
            <person name="Van Deynze A."/>
        </authorList>
    </citation>
    <scope>NUCLEOTIDE SEQUENCE</scope>
    <source>
        <tissue evidence="4">Leaves</tissue>
    </source>
</reference>
<comment type="caution">
    <text evidence="4">The sequence shown here is derived from an EMBL/GenBank/DDBJ whole genome shotgun (WGS) entry which is preliminary data.</text>
</comment>
<name>A0A835FZ01_9POAL</name>
<dbReference type="OrthoDB" id="10013825at2759"/>
<evidence type="ECO:0000256" key="1">
    <source>
        <dbReference type="ARBA" id="ARBA00008210"/>
    </source>
</evidence>
<evidence type="ECO:0000313" key="4">
    <source>
        <dbReference type="EMBL" id="KAF8783698.1"/>
    </source>
</evidence>
<dbReference type="SUPFAM" id="SSF54654">
    <property type="entry name" value="CI-2 family of serine protease inhibitors"/>
    <property type="match status" value="1"/>
</dbReference>
<accession>A0A835FZ01</accession>
<evidence type="ECO:0000256" key="3">
    <source>
        <dbReference type="ARBA" id="ARBA00022900"/>
    </source>
</evidence>
<dbReference type="InterPro" id="IPR036354">
    <property type="entry name" value="Prot_inh_pot1_sf"/>
</dbReference>
<dbReference type="PANTHER" id="PTHR33091">
    <property type="entry name" value="PROTEIN, PUTATIVE, EXPRESSED-RELATED"/>
    <property type="match status" value="1"/>
</dbReference>
<dbReference type="PANTHER" id="PTHR33091:SF50">
    <property type="entry name" value="OS06G0319900 PROTEIN"/>
    <property type="match status" value="1"/>
</dbReference>
<protein>
    <submittedName>
        <fullName evidence="4">Uncharacterized protein</fullName>
    </submittedName>
</protein>
<dbReference type="PROSITE" id="PS00285">
    <property type="entry name" value="POTATO_INHIBITOR"/>
    <property type="match status" value="1"/>
</dbReference>
<dbReference type="SMR" id="A0A835FZ01"/>
<dbReference type="AlphaFoldDB" id="A0A835FZ01"/>
<dbReference type="Gene3D" id="3.30.10.10">
    <property type="entry name" value="Trypsin Inhibitor V, subunit A"/>
    <property type="match status" value="1"/>
</dbReference>